<dbReference type="EMBL" id="JAAGVY010000001">
    <property type="protein sequence ID" value="NEN21956.1"/>
    <property type="molecule type" value="Genomic_DNA"/>
</dbReference>
<feature type="domain" description="Peptidase M61 N-terminal" evidence="3">
    <location>
        <begin position="30"/>
        <end position="203"/>
    </location>
</feature>
<feature type="signal peptide" evidence="1">
    <location>
        <begin position="1"/>
        <end position="20"/>
    </location>
</feature>
<dbReference type="Gene3D" id="2.60.40.3650">
    <property type="match status" value="1"/>
</dbReference>
<evidence type="ECO:0000256" key="1">
    <source>
        <dbReference type="SAM" id="SignalP"/>
    </source>
</evidence>
<reference evidence="4 5" key="1">
    <citation type="submission" date="2020-02" db="EMBL/GenBank/DDBJ databases">
        <title>Out from the shadows clarifying the taxonomy of the family Cryomorphaceae and related taxa by utilizing the GTDB taxonomic framework.</title>
        <authorList>
            <person name="Bowman J.P."/>
        </authorList>
    </citation>
    <scope>NUCLEOTIDE SEQUENCE [LARGE SCALE GENOMIC DNA]</scope>
    <source>
        <strain evidence="4 5">QSSC 1-22</strain>
    </source>
</reference>
<evidence type="ECO:0000259" key="2">
    <source>
        <dbReference type="Pfam" id="PF05299"/>
    </source>
</evidence>
<name>A0A7K3WK01_9FLAO</name>
<evidence type="ECO:0000313" key="4">
    <source>
        <dbReference type="EMBL" id="NEN21956.1"/>
    </source>
</evidence>
<dbReference type="InterPro" id="IPR027268">
    <property type="entry name" value="Peptidase_M4/M1_CTD_sf"/>
</dbReference>
<keyword evidence="5" id="KW-1185">Reference proteome</keyword>
<feature type="domain" description="Peptidase M61 catalytic" evidence="2">
    <location>
        <begin position="300"/>
        <end position="370"/>
    </location>
</feature>
<dbReference type="InterPro" id="IPR040756">
    <property type="entry name" value="Peptidase_M61_N"/>
</dbReference>
<dbReference type="SUPFAM" id="SSF55486">
    <property type="entry name" value="Metalloproteases ('zincins'), catalytic domain"/>
    <property type="match status" value="1"/>
</dbReference>
<protein>
    <submittedName>
        <fullName evidence="4">Peptidase M61</fullName>
    </submittedName>
</protein>
<dbReference type="RefSeq" id="WP_163282679.1">
    <property type="nucleotide sequence ID" value="NZ_JAAGVY010000001.1"/>
</dbReference>
<sequence>MRFIFTVFLTLTITFLSAQSAGKTDLGYRVEIDVKNMVNDQARVKVFPPEITVDTLVYNMPKIIPGTYSISDFGRYIEDLKAIDKSGDPLNVEKLDENRWAVANATQLQHLEYRVNGTFDDRSSGIFEPSGTKIDSGEVVVLNPYDFVGYFDGFKNTPFAVSVTKPVNFYGETSLPRISGNDTTDVFSAKDYFQLHDCPILYCEPDTASMLVGKTRIAVSVFSPGKKMSSTDVLETVEDLFPAAASYLGGTLPVDQYTILVYLMSGPSMSGGMGALEHNTSTVFVLPDVPIGILGQTIKDVTAHEFFHIVTPLSIHSEQIADYDFMNPQMSAHLWLYEGCTEYAAQHVQVKEGLMPMKEFLTVMRNKIISSSGYDTGIAFTEVSKKVLGEHESQFGNVYEKGALIGMALDLKLRKLSEGEYGTQELMRDLAKAYGPDKPFVDSTLFSEIGRISGYPEATTFLERYVGNPEPLPFEELLGYAGIMFRDSLTEKVVSGGNFSLGYNPKTERMVVVDVKEMDDFGKDLGLEYHDEILEWNGVPIDIENVQEVLNQYKKNIAPGEKVTVLVARKNSKEVNKTKKLKAKSLEIDRTRRDVLEPMDNPSPEQLKIRKSWINA</sequence>
<evidence type="ECO:0000259" key="3">
    <source>
        <dbReference type="Pfam" id="PF17899"/>
    </source>
</evidence>
<gene>
    <name evidence="4" type="ORF">G3O08_00365</name>
</gene>
<dbReference type="SUPFAM" id="SSF50156">
    <property type="entry name" value="PDZ domain-like"/>
    <property type="match status" value="1"/>
</dbReference>
<organism evidence="4 5">
    <name type="scientific">Cryomorpha ignava</name>
    <dbReference type="NCBI Taxonomy" id="101383"/>
    <lineage>
        <taxon>Bacteria</taxon>
        <taxon>Pseudomonadati</taxon>
        <taxon>Bacteroidota</taxon>
        <taxon>Flavobacteriia</taxon>
        <taxon>Flavobacteriales</taxon>
        <taxon>Cryomorphaceae</taxon>
        <taxon>Cryomorpha</taxon>
    </lineage>
</organism>
<dbReference type="Pfam" id="PF17899">
    <property type="entry name" value="Peptidase_M61_N"/>
    <property type="match status" value="1"/>
</dbReference>
<dbReference type="Gene3D" id="1.10.390.10">
    <property type="entry name" value="Neutral Protease Domain 2"/>
    <property type="match status" value="1"/>
</dbReference>
<proteinExistence type="predicted"/>
<dbReference type="InterPro" id="IPR036034">
    <property type="entry name" value="PDZ_sf"/>
</dbReference>
<dbReference type="InterPro" id="IPR007963">
    <property type="entry name" value="Peptidase_M61_catalytic"/>
</dbReference>
<comment type="caution">
    <text evidence="4">The sequence shown here is derived from an EMBL/GenBank/DDBJ whole genome shotgun (WGS) entry which is preliminary data.</text>
</comment>
<feature type="chain" id="PRO_5029624632" evidence="1">
    <location>
        <begin position="21"/>
        <end position="616"/>
    </location>
</feature>
<dbReference type="Gene3D" id="2.30.42.10">
    <property type="match status" value="1"/>
</dbReference>
<keyword evidence="1" id="KW-0732">Signal</keyword>
<accession>A0A7K3WK01</accession>
<dbReference type="Pfam" id="PF05299">
    <property type="entry name" value="Peptidase_M61"/>
    <property type="match status" value="1"/>
</dbReference>
<dbReference type="Proteomes" id="UP000486602">
    <property type="component" value="Unassembled WGS sequence"/>
</dbReference>
<evidence type="ECO:0000313" key="5">
    <source>
        <dbReference type="Proteomes" id="UP000486602"/>
    </source>
</evidence>
<dbReference type="AlphaFoldDB" id="A0A7K3WK01"/>